<sequence>MRAVIVGHVLEYNRRQDDNGGCASHVATLIRKAYLPMTNSEFLTQHSLYDLNAAGAFAGKF</sequence>
<proteinExistence type="predicted"/>
<dbReference type="AlphaFoldDB" id="H5V218"/>
<comment type="caution">
    <text evidence="1">The sequence shown here is derived from an EMBL/GenBank/DDBJ whole genome shotgun (WGS) entry which is preliminary data.</text>
</comment>
<gene>
    <name evidence="1" type="ORF">EH105704_05_00320</name>
</gene>
<dbReference type="EMBL" id="BAFF01000005">
    <property type="protein sequence ID" value="GAB52026.1"/>
    <property type="molecule type" value="Genomic_DNA"/>
</dbReference>
<reference evidence="1 2" key="1">
    <citation type="submission" date="2012-02" db="EMBL/GenBank/DDBJ databases">
        <title>Whole genome shotgun sequence of Escherichia hermannii NBRC 105704.</title>
        <authorList>
            <person name="Yoshida I."/>
            <person name="Hosoyama A."/>
            <person name="Tsuchikane K."/>
            <person name="Katsumata H."/>
            <person name="Yamazaki S."/>
            <person name="Fujita N."/>
        </authorList>
    </citation>
    <scope>NUCLEOTIDE SEQUENCE [LARGE SCALE GENOMIC DNA]</scope>
    <source>
        <strain evidence="1 2">NBRC 105704</strain>
    </source>
</reference>
<name>H5V218_ATLHE</name>
<evidence type="ECO:0000313" key="2">
    <source>
        <dbReference type="Proteomes" id="UP000010297"/>
    </source>
</evidence>
<evidence type="ECO:0000313" key="1">
    <source>
        <dbReference type="EMBL" id="GAB52026.1"/>
    </source>
</evidence>
<organism evidence="1 2">
    <name type="scientific">Atlantibacter hermannii NBRC 105704</name>
    <dbReference type="NCBI Taxonomy" id="1115512"/>
    <lineage>
        <taxon>Bacteria</taxon>
        <taxon>Pseudomonadati</taxon>
        <taxon>Pseudomonadota</taxon>
        <taxon>Gammaproteobacteria</taxon>
        <taxon>Enterobacterales</taxon>
        <taxon>Enterobacteriaceae</taxon>
        <taxon>Atlantibacter</taxon>
    </lineage>
</organism>
<protein>
    <submittedName>
        <fullName evidence="1">Uncharacterized protein</fullName>
    </submittedName>
</protein>
<keyword evidence="2" id="KW-1185">Reference proteome</keyword>
<accession>H5V218</accession>
<dbReference type="Proteomes" id="UP000010297">
    <property type="component" value="Unassembled WGS sequence"/>
</dbReference>